<sequence>MKTLKIYSLATIFSVLSFSCDNENLNEDTTSPTNQNLMTLNKKVIHQTYESNPSADYTRIQYYSNNEVIADTVFNYLNEWTSRYIKVTTGNAINTQQLNTNGEIISQQEITYDNQGRIIQRRTDFPNNVMVISFEYNSDNSVIAKATNTLDNSVINLGTFFKNNDGLIYKKTPYNSTGSIELIYDGLKPTAMTSPTQTHNFDYFTNPMPLNILKTTTQLNNMALSNLTLTPIAQFGNFYYKPAGNNYIANFNSNNYLEYTKTTDINSTNNTQMVRETFYYYN</sequence>
<evidence type="ECO:0000313" key="2">
    <source>
        <dbReference type="Proteomes" id="UP000198648"/>
    </source>
</evidence>
<dbReference type="AlphaFoldDB" id="A0A1H9ASB9"/>
<dbReference type="OrthoDB" id="1202622at2"/>
<dbReference type="RefSeq" id="WP_091466243.1">
    <property type="nucleotide sequence ID" value="NZ_FOEI01000002.1"/>
</dbReference>
<dbReference type="PROSITE" id="PS51257">
    <property type="entry name" value="PROKAR_LIPOPROTEIN"/>
    <property type="match status" value="1"/>
</dbReference>
<name>A0A1H9ASB9_9FLAO</name>
<keyword evidence="2" id="KW-1185">Reference proteome</keyword>
<reference evidence="1 2" key="1">
    <citation type="submission" date="2016-10" db="EMBL/GenBank/DDBJ databases">
        <authorList>
            <person name="de Groot N.N."/>
        </authorList>
    </citation>
    <scope>NUCLEOTIDE SEQUENCE [LARGE SCALE GENOMIC DNA]</scope>
    <source>
        <strain evidence="1 2">DSM 27078</strain>
    </source>
</reference>
<gene>
    <name evidence="1" type="ORF">SAMN05444005_102276</name>
</gene>
<dbReference type="STRING" id="1299341.SAMN05444005_102276"/>
<accession>A0A1H9ASB9</accession>
<proteinExistence type="predicted"/>
<protein>
    <submittedName>
        <fullName evidence="1">Uncharacterized protein</fullName>
    </submittedName>
</protein>
<organism evidence="1 2">
    <name type="scientific">Flavobacterium urocaniciphilum</name>
    <dbReference type="NCBI Taxonomy" id="1299341"/>
    <lineage>
        <taxon>Bacteria</taxon>
        <taxon>Pseudomonadati</taxon>
        <taxon>Bacteroidota</taxon>
        <taxon>Flavobacteriia</taxon>
        <taxon>Flavobacteriales</taxon>
        <taxon>Flavobacteriaceae</taxon>
        <taxon>Flavobacterium</taxon>
    </lineage>
</organism>
<evidence type="ECO:0000313" key="1">
    <source>
        <dbReference type="EMBL" id="SEP78808.1"/>
    </source>
</evidence>
<dbReference type="Proteomes" id="UP000198648">
    <property type="component" value="Unassembled WGS sequence"/>
</dbReference>
<dbReference type="EMBL" id="FOEI01000002">
    <property type="protein sequence ID" value="SEP78808.1"/>
    <property type="molecule type" value="Genomic_DNA"/>
</dbReference>